<keyword evidence="3" id="KW-1185">Reference proteome</keyword>
<organism evidence="2 3">
    <name type="scientific">Fonsecaea nubica</name>
    <dbReference type="NCBI Taxonomy" id="856822"/>
    <lineage>
        <taxon>Eukaryota</taxon>
        <taxon>Fungi</taxon>
        <taxon>Dikarya</taxon>
        <taxon>Ascomycota</taxon>
        <taxon>Pezizomycotina</taxon>
        <taxon>Eurotiomycetes</taxon>
        <taxon>Chaetothyriomycetidae</taxon>
        <taxon>Chaetothyriales</taxon>
        <taxon>Herpotrichiellaceae</taxon>
        <taxon>Fonsecaea</taxon>
    </lineage>
</organism>
<comment type="caution">
    <text evidence="2">The sequence shown here is derived from an EMBL/GenBank/DDBJ whole genome shotgun (WGS) entry which is preliminary data.</text>
</comment>
<evidence type="ECO:0000313" key="2">
    <source>
        <dbReference type="EMBL" id="OAL28159.1"/>
    </source>
</evidence>
<sequence length="606" mass="67661">MVVNHALNAAVHAFSVRWLPLVAGENISTDKLNDLARRLWQNAQSKILLILRRRCYRSILALYIFGMTPMPPGLEEQEIGYGNIGEVCIDIAMRQLQSVRARRRYVNRFESALVGAGAKSAVASSNTTDEGYELRETIVYWAGFVFDTSASLSTGLPSILHASLLGFEQEGTVQLLQRTAQEFHDKTESWRLNGFEVTNQRAIWIVQSASGCKGLFWKAVASIREAFNYRHEPHLVVRAQTAVVQCMHRYDVTYAPLLAACKIRILRVYGLQDLLALHYHLGLLILYDTLNIFDRRDLISNLGISQWAAVQETINIISLGTQCKVSLQTVFGSTVGSRRNDMVCLLSIDAYPHHVATALRLVSDSLKKHSSSSEVCLSSEALTQIRNIATMAFDQLPQCSASLQSSRTSISADLSDVQQFQESPAPDTHEAPKSSIKQAQAQHDQGDSVRELREEDFQVIDGLDIETEAETGTEPAYHVTDNFARDENLTSSVLLEQQWDWTSSDESPLSFEIPTGNMFLTDHGLFELERESASEPGAPALFLLVELVDWFLDVTGEDVFDDDDDDDDDDVEDEVEDVWKNLAGVLGVVFMESTDLRAKKADAIVY</sequence>
<dbReference type="AlphaFoldDB" id="A0A178CDV1"/>
<dbReference type="Proteomes" id="UP000185904">
    <property type="component" value="Unassembled WGS sequence"/>
</dbReference>
<name>A0A178CDV1_9EURO</name>
<dbReference type="OrthoDB" id="5958943at2759"/>
<dbReference type="GeneID" id="34592975"/>
<dbReference type="RefSeq" id="XP_022496193.1">
    <property type="nucleotide sequence ID" value="XM_022647847.1"/>
</dbReference>
<reference evidence="2 3" key="1">
    <citation type="submission" date="2016-03" db="EMBL/GenBank/DDBJ databases">
        <title>The draft genome sequence of Fonsecaea nubica causative agent of cutaneous subcutaneous infection in human host.</title>
        <authorList>
            <person name="Costa F."/>
            <person name="Sybren D.H."/>
            <person name="Raittz R.T."/>
            <person name="Weiss V.A."/>
            <person name="Leao A.C."/>
            <person name="Gomes R."/>
            <person name="De Souza E.M."/>
            <person name="Pedrosa F.O."/>
            <person name="Steffens M.B."/>
            <person name="Bombassaro A."/>
            <person name="Tadra-Sfeir M.Z."/>
            <person name="Moreno L.F."/>
            <person name="Najafzadeh M.J."/>
            <person name="Felipe M.S."/>
            <person name="Teixeira M."/>
            <person name="Sun J."/>
            <person name="Xi L."/>
            <person name="Castro M.A."/>
            <person name="Vicente V.A."/>
        </authorList>
    </citation>
    <scope>NUCLEOTIDE SEQUENCE [LARGE SCALE GENOMIC DNA]</scope>
    <source>
        <strain evidence="2 3">CBS 269.64</strain>
    </source>
</reference>
<proteinExistence type="predicted"/>
<protein>
    <recommendedName>
        <fullName evidence="4">Transcription factor domain-containing protein</fullName>
    </recommendedName>
</protein>
<evidence type="ECO:0000256" key="1">
    <source>
        <dbReference type="SAM" id="MobiDB-lite"/>
    </source>
</evidence>
<evidence type="ECO:0008006" key="4">
    <source>
        <dbReference type="Google" id="ProtNLM"/>
    </source>
</evidence>
<accession>A0A178CDV1</accession>
<dbReference type="EMBL" id="LVCJ01000090">
    <property type="protein sequence ID" value="OAL28159.1"/>
    <property type="molecule type" value="Genomic_DNA"/>
</dbReference>
<feature type="region of interest" description="Disordered" evidence="1">
    <location>
        <begin position="420"/>
        <end position="449"/>
    </location>
</feature>
<evidence type="ECO:0000313" key="3">
    <source>
        <dbReference type="Proteomes" id="UP000185904"/>
    </source>
</evidence>
<gene>
    <name evidence="2" type="ORF">AYO20_09578</name>
</gene>